<proteinExistence type="predicted"/>
<evidence type="ECO:0000313" key="1">
    <source>
        <dbReference type="EMBL" id="ERG93231.1"/>
    </source>
</evidence>
<dbReference type="AlphaFoldDB" id="U1PLX1"/>
<dbReference type="HOGENOM" id="CLU_3072930_0_0_2"/>
<sequence length="53" mass="5874">MCVNVGPVVTTPVSPSARNWRFEYEYEYECNCECPPTLETGVPSVQTTTTGQT</sequence>
<protein>
    <submittedName>
        <fullName evidence="1">Uncharacterized protein</fullName>
    </submittedName>
</protein>
<accession>U1PLX1</accession>
<gene>
    <name evidence="1" type="ORF">J07HQW1_03290</name>
</gene>
<evidence type="ECO:0000313" key="2">
    <source>
        <dbReference type="Proteomes" id="UP000030649"/>
    </source>
</evidence>
<name>U1PLX1_9EURY</name>
<dbReference type="Proteomes" id="UP000030649">
    <property type="component" value="Unassembled WGS sequence"/>
</dbReference>
<reference evidence="1 2" key="1">
    <citation type="journal article" date="2013" name="PLoS ONE">
        <title>Assembly-driven community genomics of a hypersaline microbial ecosystem.</title>
        <authorList>
            <person name="Podell S."/>
            <person name="Ugalde J.A."/>
            <person name="Narasingarao P."/>
            <person name="Banfield J.F."/>
            <person name="Heidelberg K.B."/>
            <person name="Allen E.E."/>
        </authorList>
    </citation>
    <scope>NUCLEOTIDE SEQUENCE [LARGE SCALE GENOMIC DNA]</scope>
    <source>
        <strain evidence="2">J07HQW1</strain>
    </source>
</reference>
<dbReference type="EMBL" id="KE356560">
    <property type="protein sequence ID" value="ERG93231.1"/>
    <property type="molecule type" value="Genomic_DNA"/>
</dbReference>
<feature type="non-terminal residue" evidence="1">
    <location>
        <position position="53"/>
    </location>
</feature>
<organism evidence="1 2">
    <name type="scientific">Haloquadratum walsbyi J07HQW1</name>
    <dbReference type="NCBI Taxonomy" id="1238424"/>
    <lineage>
        <taxon>Archaea</taxon>
        <taxon>Methanobacteriati</taxon>
        <taxon>Methanobacteriota</taxon>
        <taxon>Stenosarchaea group</taxon>
        <taxon>Halobacteria</taxon>
        <taxon>Halobacteriales</taxon>
        <taxon>Haloferacaceae</taxon>
        <taxon>Haloquadratum</taxon>
    </lineage>
</organism>